<dbReference type="EMBL" id="QGKX02000088">
    <property type="protein sequence ID" value="KAF3584968.1"/>
    <property type="molecule type" value="Genomic_DNA"/>
</dbReference>
<feature type="region of interest" description="Disordered" evidence="1">
    <location>
        <begin position="69"/>
        <end position="226"/>
    </location>
</feature>
<evidence type="ECO:0000313" key="3">
    <source>
        <dbReference type="EMBL" id="KAF3584968.1"/>
    </source>
</evidence>
<feature type="compositionally biased region" description="Basic and acidic residues" evidence="1">
    <location>
        <begin position="200"/>
        <end position="214"/>
    </location>
</feature>
<evidence type="ECO:0000259" key="2">
    <source>
        <dbReference type="Pfam" id="PF14392"/>
    </source>
</evidence>
<feature type="compositionally biased region" description="Polar residues" evidence="1">
    <location>
        <begin position="215"/>
        <end position="225"/>
    </location>
</feature>
<proteinExistence type="predicted"/>
<dbReference type="Pfam" id="PF14392">
    <property type="entry name" value="zf-CCHC_4"/>
    <property type="match status" value="1"/>
</dbReference>
<dbReference type="Proteomes" id="UP000712600">
    <property type="component" value="Unassembled WGS sequence"/>
</dbReference>
<dbReference type="AlphaFoldDB" id="A0A8S9RX48"/>
<protein>
    <recommendedName>
        <fullName evidence="2">Zinc knuckle CX2CX4HX4C domain-containing protein</fullName>
    </recommendedName>
</protein>
<accession>A0A8S9RX48</accession>
<sequence>MFFTDTGSRLPPANSRLRSNVPRILIDGLSPITKDTIIDFAIGEEALITLEYEGLQNFCAHCLHLSHPSSDCPTRSRRSREAGLTSPSVASRDRTESQRLLRPTGQVRSPHRSGAENRHISQHNGEPYSQRLDRHGKPFGERISSTLVSAKPISNRASSQDTRPEGRRETPVVQSSPPYNTNKSPRRRAYDKASSFYEPARNEASEQQRYRDSRNQSSHSDTRNMTWVEKAPRPPLEHNLNVADFPPPPRIPTTEEVMEELREVTFRYTNVQDPTESAARRQRVLDSEVHGLMEKTAAGIISNAEAAAGLNQQLMSLQPSATTIPIFGHSVEVEQLPASLPTPLPPTVLPSQAQAPSVPLPKRRGRPPRTKTTEEDAKKTANQRLLTGSSSRKRILSMVQRSPIVPSPRTPRHIPAEGESPAHGPTCSTPPQPRSQITSYK</sequence>
<feature type="compositionally biased region" description="Basic and acidic residues" evidence="1">
    <location>
        <begin position="131"/>
        <end position="140"/>
    </location>
</feature>
<feature type="region of interest" description="Disordered" evidence="1">
    <location>
        <begin position="342"/>
        <end position="441"/>
    </location>
</feature>
<gene>
    <name evidence="3" type="ORF">F2Q69_00026915</name>
</gene>
<organism evidence="3 4">
    <name type="scientific">Brassica cretica</name>
    <name type="common">Mustard</name>
    <dbReference type="NCBI Taxonomy" id="69181"/>
    <lineage>
        <taxon>Eukaryota</taxon>
        <taxon>Viridiplantae</taxon>
        <taxon>Streptophyta</taxon>
        <taxon>Embryophyta</taxon>
        <taxon>Tracheophyta</taxon>
        <taxon>Spermatophyta</taxon>
        <taxon>Magnoliopsida</taxon>
        <taxon>eudicotyledons</taxon>
        <taxon>Gunneridae</taxon>
        <taxon>Pentapetalae</taxon>
        <taxon>rosids</taxon>
        <taxon>malvids</taxon>
        <taxon>Brassicales</taxon>
        <taxon>Brassicaceae</taxon>
        <taxon>Brassiceae</taxon>
        <taxon>Brassica</taxon>
    </lineage>
</organism>
<evidence type="ECO:0000313" key="4">
    <source>
        <dbReference type="Proteomes" id="UP000712600"/>
    </source>
</evidence>
<feature type="compositionally biased region" description="Polar residues" evidence="1">
    <location>
        <begin position="172"/>
        <end position="183"/>
    </location>
</feature>
<dbReference type="InterPro" id="IPR025836">
    <property type="entry name" value="Zn_knuckle_CX2CX4HX4C"/>
</dbReference>
<feature type="domain" description="Zinc knuckle CX2CX4HX4C" evidence="2">
    <location>
        <begin position="30"/>
        <end position="73"/>
    </location>
</feature>
<evidence type="ECO:0000256" key="1">
    <source>
        <dbReference type="SAM" id="MobiDB-lite"/>
    </source>
</evidence>
<comment type="caution">
    <text evidence="3">The sequence shown here is derived from an EMBL/GenBank/DDBJ whole genome shotgun (WGS) entry which is preliminary data.</text>
</comment>
<name>A0A8S9RX48_BRACR</name>
<reference evidence="3" key="1">
    <citation type="submission" date="2019-12" db="EMBL/GenBank/DDBJ databases">
        <title>Genome sequencing and annotation of Brassica cretica.</title>
        <authorList>
            <person name="Studholme D.J."/>
            <person name="Sarris P."/>
        </authorList>
    </citation>
    <scope>NUCLEOTIDE SEQUENCE</scope>
    <source>
        <strain evidence="3">PFS-109/04</strain>
        <tissue evidence="3">Leaf</tissue>
    </source>
</reference>